<dbReference type="PANTHER" id="PTHR33919:SF11">
    <property type="entry name" value="EXPRESSED PROTEIN"/>
    <property type="match status" value="1"/>
</dbReference>
<dbReference type="PANTHER" id="PTHR33919">
    <property type="entry name" value="OS09G0127700 PROTEIN"/>
    <property type="match status" value="1"/>
</dbReference>
<dbReference type="OMA" id="HPSIMAF"/>
<dbReference type="AlphaFoldDB" id="A0A2P6P4K0"/>
<dbReference type="Gramene" id="PRQ16822">
    <property type="protein sequence ID" value="PRQ16822"/>
    <property type="gene ID" value="RchiOBHm_Chr7g0188371"/>
</dbReference>
<gene>
    <name evidence="2" type="ORF">RchiOBHm_Chr7g0188371</name>
</gene>
<evidence type="ECO:0008006" key="4">
    <source>
        <dbReference type="Google" id="ProtNLM"/>
    </source>
</evidence>
<proteinExistence type="predicted"/>
<dbReference type="STRING" id="74649.A0A2P6P4K0"/>
<feature type="transmembrane region" description="Helical" evidence="1">
    <location>
        <begin position="38"/>
        <end position="60"/>
    </location>
</feature>
<keyword evidence="1" id="KW-1133">Transmembrane helix</keyword>
<organism evidence="2 3">
    <name type="scientific">Rosa chinensis</name>
    <name type="common">China rose</name>
    <dbReference type="NCBI Taxonomy" id="74649"/>
    <lineage>
        <taxon>Eukaryota</taxon>
        <taxon>Viridiplantae</taxon>
        <taxon>Streptophyta</taxon>
        <taxon>Embryophyta</taxon>
        <taxon>Tracheophyta</taxon>
        <taxon>Spermatophyta</taxon>
        <taxon>Magnoliopsida</taxon>
        <taxon>eudicotyledons</taxon>
        <taxon>Gunneridae</taxon>
        <taxon>Pentapetalae</taxon>
        <taxon>rosids</taxon>
        <taxon>fabids</taxon>
        <taxon>Rosales</taxon>
        <taxon>Rosaceae</taxon>
        <taxon>Rosoideae</taxon>
        <taxon>Rosoideae incertae sedis</taxon>
        <taxon>Rosa</taxon>
    </lineage>
</organism>
<feature type="transmembrane region" description="Helical" evidence="1">
    <location>
        <begin position="107"/>
        <end position="125"/>
    </location>
</feature>
<keyword evidence="1" id="KW-0472">Membrane</keyword>
<name>A0A2P6P4K0_ROSCH</name>
<sequence length="241" mass="27082">MMTCFFRRVLVTLDTSVIPSSNSSWKQDKNHFVQVCDILIQPSLLNTLFLISITLLKVMAFRSMNQWQRLLSGLRGYATSTLPKMKAYAPTANFAEQQSSKKPRGDFVPVYVAVGMIALSVGLGLHTAKQQLFHNPQVFVKKERREMLPEVVEPDRVVEDADKFFNKSFFRKVAHVHEFDNPITSDPTHGDVYAQRPRAVTLKEAGVDPKVVAEGLDPRLRARLGVDPKKVVEEDTKAAAA</sequence>
<dbReference type="Proteomes" id="UP000238479">
    <property type="component" value="Chromosome 7"/>
</dbReference>
<comment type="caution">
    <text evidence="2">The sequence shown here is derived from an EMBL/GenBank/DDBJ whole genome shotgun (WGS) entry which is preliminary data.</text>
</comment>
<evidence type="ECO:0000313" key="3">
    <source>
        <dbReference type="Proteomes" id="UP000238479"/>
    </source>
</evidence>
<evidence type="ECO:0000313" key="2">
    <source>
        <dbReference type="EMBL" id="PRQ16822.1"/>
    </source>
</evidence>
<dbReference type="EMBL" id="PDCK01000045">
    <property type="protein sequence ID" value="PRQ16822.1"/>
    <property type="molecule type" value="Genomic_DNA"/>
</dbReference>
<keyword evidence="1" id="KW-0812">Transmembrane</keyword>
<reference evidence="2 3" key="1">
    <citation type="journal article" date="2018" name="Nat. Genet.">
        <title>The Rosa genome provides new insights in the design of modern roses.</title>
        <authorList>
            <person name="Bendahmane M."/>
        </authorList>
    </citation>
    <scope>NUCLEOTIDE SEQUENCE [LARGE SCALE GENOMIC DNA]</scope>
    <source>
        <strain evidence="3">cv. Old Blush</strain>
    </source>
</reference>
<keyword evidence="3" id="KW-1185">Reference proteome</keyword>
<accession>A0A2P6P4K0</accession>
<evidence type="ECO:0000256" key="1">
    <source>
        <dbReference type="SAM" id="Phobius"/>
    </source>
</evidence>
<protein>
    <recommendedName>
        <fullName evidence="4">NFU1 iron-sulfur cluster protein</fullName>
    </recommendedName>
</protein>